<dbReference type="InterPro" id="IPR040389">
    <property type="entry name" value="SMR"/>
</dbReference>
<dbReference type="GO" id="GO:0032875">
    <property type="term" value="P:regulation of DNA endoreduplication"/>
    <property type="evidence" value="ECO:0007669"/>
    <property type="project" value="InterPro"/>
</dbReference>
<name>A0A314XNJ3_PRUYE</name>
<keyword evidence="1" id="KW-0649">Protein kinase inhibitor</keyword>
<accession>A0A314XNJ3</accession>
<sequence>MAEDHKASDQHQVLSIFHDHQQQPQGLKEKDDNSEPIIRKEVDDCRTPTSRDHKIPTIQSCPTTPRKKGQAFVLKRKLAVFDFFESTGREEVESFFRSCFESPSPRVKKRSPVYEPSGIYF</sequence>
<dbReference type="PANTHER" id="PTHR33142">
    <property type="entry name" value="CYCLIN-DEPENDENT PROTEIN KINASE INHIBITOR SMR13"/>
    <property type="match status" value="1"/>
</dbReference>
<proteinExistence type="predicted"/>
<evidence type="ECO:0008006" key="6">
    <source>
        <dbReference type="Google" id="ProtNLM"/>
    </source>
</evidence>
<evidence type="ECO:0000256" key="1">
    <source>
        <dbReference type="ARBA" id="ARBA00023013"/>
    </source>
</evidence>
<feature type="compositionally biased region" description="Basic and acidic residues" evidence="3">
    <location>
        <begin position="17"/>
        <end position="55"/>
    </location>
</feature>
<dbReference type="Proteomes" id="UP000250321">
    <property type="component" value="Unassembled WGS sequence"/>
</dbReference>
<organism evidence="4 5">
    <name type="scientific">Prunus yedoensis var. nudiflora</name>
    <dbReference type="NCBI Taxonomy" id="2094558"/>
    <lineage>
        <taxon>Eukaryota</taxon>
        <taxon>Viridiplantae</taxon>
        <taxon>Streptophyta</taxon>
        <taxon>Embryophyta</taxon>
        <taxon>Tracheophyta</taxon>
        <taxon>Spermatophyta</taxon>
        <taxon>Magnoliopsida</taxon>
        <taxon>eudicotyledons</taxon>
        <taxon>Gunneridae</taxon>
        <taxon>Pentapetalae</taxon>
        <taxon>rosids</taxon>
        <taxon>fabids</taxon>
        <taxon>Rosales</taxon>
        <taxon>Rosaceae</taxon>
        <taxon>Amygdaloideae</taxon>
        <taxon>Amygdaleae</taxon>
        <taxon>Prunus</taxon>
    </lineage>
</organism>
<evidence type="ECO:0000256" key="3">
    <source>
        <dbReference type="SAM" id="MobiDB-lite"/>
    </source>
</evidence>
<evidence type="ECO:0000313" key="4">
    <source>
        <dbReference type="EMBL" id="PQP93989.1"/>
    </source>
</evidence>
<reference evidence="4 5" key="1">
    <citation type="submission" date="2018-02" db="EMBL/GenBank/DDBJ databases">
        <title>Draft genome of wild Prunus yedoensis var. nudiflora.</title>
        <authorList>
            <person name="Baek S."/>
            <person name="Kim J.-H."/>
            <person name="Choi K."/>
            <person name="Kim G.-B."/>
            <person name="Cho A."/>
            <person name="Jang H."/>
            <person name="Shin C.-H."/>
            <person name="Yu H.-J."/>
            <person name="Mun J.-H."/>
        </authorList>
    </citation>
    <scope>NUCLEOTIDE SEQUENCE [LARGE SCALE GENOMIC DNA]</scope>
    <source>
        <strain evidence="5">cv. Jeju island</strain>
        <tissue evidence="4">Leaf</tissue>
    </source>
</reference>
<protein>
    <recommendedName>
        <fullName evidence="6">Cyclin-dependent protein kinase inhibitor SMR2</fullName>
    </recommendedName>
</protein>
<evidence type="ECO:0000256" key="2">
    <source>
        <dbReference type="ARBA" id="ARBA00023306"/>
    </source>
</evidence>
<keyword evidence="2" id="KW-0131">Cell cycle</keyword>
<dbReference type="EMBL" id="PJQY01002400">
    <property type="protein sequence ID" value="PQP93989.1"/>
    <property type="molecule type" value="Genomic_DNA"/>
</dbReference>
<evidence type="ECO:0000313" key="5">
    <source>
        <dbReference type="Proteomes" id="UP000250321"/>
    </source>
</evidence>
<dbReference type="PANTHER" id="PTHR33142:SF89">
    <property type="entry name" value="CYCLIN-DEPENDENT PROTEIN KINASE INHIBITOR SMR2"/>
    <property type="match status" value="1"/>
</dbReference>
<keyword evidence="5" id="KW-1185">Reference proteome</keyword>
<dbReference type="AlphaFoldDB" id="A0A314XNJ3"/>
<gene>
    <name evidence="4" type="ORF">Pyn_34778</name>
</gene>
<comment type="caution">
    <text evidence="4">The sequence shown here is derived from an EMBL/GenBank/DDBJ whole genome shotgun (WGS) entry which is preliminary data.</text>
</comment>
<dbReference type="OrthoDB" id="662905at2759"/>
<feature type="region of interest" description="Disordered" evidence="3">
    <location>
        <begin position="1"/>
        <end position="66"/>
    </location>
</feature>
<dbReference type="GO" id="GO:0004860">
    <property type="term" value="F:protein kinase inhibitor activity"/>
    <property type="evidence" value="ECO:0007669"/>
    <property type="project" value="UniProtKB-KW"/>
</dbReference>